<dbReference type="EMBL" id="CP077717">
    <property type="protein sequence ID" value="QXJ27820.1"/>
    <property type="molecule type" value="Genomic_DNA"/>
</dbReference>
<evidence type="ECO:0000313" key="2">
    <source>
        <dbReference type="EMBL" id="QXJ27820.1"/>
    </source>
</evidence>
<dbReference type="Proteomes" id="UP000694018">
    <property type="component" value="Chromosome"/>
</dbReference>
<dbReference type="PROSITE" id="PS00028">
    <property type="entry name" value="ZINC_FINGER_C2H2_1"/>
    <property type="match status" value="1"/>
</dbReference>
<dbReference type="AlphaFoldDB" id="A0A8F5BMD2"/>
<name>A0A8F5BMD2_SACSH</name>
<dbReference type="InterPro" id="IPR013087">
    <property type="entry name" value="Znf_C2H2_type"/>
</dbReference>
<dbReference type="GeneID" id="80429041"/>
<evidence type="ECO:0000313" key="3">
    <source>
        <dbReference type="Proteomes" id="UP000694018"/>
    </source>
</evidence>
<feature type="domain" description="C2H2-type" evidence="1">
    <location>
        <begin position="14"/>
        <end position="35"/>
    </location>
</feature>
<dbReference type="RefSeq" id="WP_280638395.1">
    <property type="nucleotide sequence ID" value="NZ_CP077717.1"/>
</dbReference>
<protein>
    <submittedName>
        <fullName evidence="2">Zinc finger protein</fullName>
    </submittedName>
</protein>
<sequence length="40" mass="4972">MRKEKNYKNRVYTCKICFATFADFDEFDLHMKLSHEDPLW</sequence>
<evidence type="ECO:0000259" key="1">
    <source>
        <dbReference type="PROSITE" id="PS00028"/>
    </source>
</evidence>
<accession>A0A8F5BMD2</accession>
<reference evidence="2" key="1">
    <citation type="journal article" date="2021" name="Environ. Microbiol.">
        <title>New insights into the diversity and evolution of the archaeal mobilome from three complete genomes of Saccharolobus shibatae.</title>
        <authorList>
            <person name="Medvedeva S."/>
            <person name="Brandt D."/>
            <person name="Cvirkaite-Krupovic V."/>
            <person name="Liu Y."/>
            <person name="Severinov K."/>
            <person name="Ishino S."/>
            <person name="Ishino Y."/>
            <person name="Prangishvili D."/>
            <person name="Kalinowski J."/>
            <person name="Krupovic M."/>
        </authorList>
    </citation>
    <scope>NUCLEOTIDE SEQUENCE</scope>
    <source>
        <strain evidence="2">B12</strain>
    </source>
</reference>
<proteinExistence type="predicted"/>
<gene>
    <name evidence="2" type="ORF">J5U23_00688</name>
</gene>
<dbReference type="KEGG" id="sshi:J5U23_00688"/>
<organism evidence="2 3">
    <name type="scientific">Saccharolobus shibatae (strain ATCC 51178 / DSM 5389 / JCM 8931 / NBRC 15437 / B12)</name>
    <name type="common">Sulfolobus shibatae</name>
    <dbReference type="NCBI Taxonomy" id="523848"/>
    <lineage>
        <taxon>Archaea</taxon>
        <taxon>Thermoproteota</taxon>
        <taxon>Thermoprotei</taxon>
        <taxon>Sulfolobales</taxon>
        <taxon>Sulfolobaceae</taxon>
        <taxon>Saccharolobus</taxon>
    </lineage>
</organism>